<comment type="caution">
    <text evidence="1">The sequence shown here is derived from an EMBL/GenBank/DDBJ whole genome shotgun (WGS) entry which is preliminary data.</text>
</comment>
<organism evidence="1 2">
    <name type="scientific">Geothermobacter ehrlichii</name>
    <dbReference type="NCBI Taxonomy" id="213224"/>
    <lineage>
        <taxon>Bacteria</taxon>
        <taxon>Pseudomonadati</taxon>
        <taxon>Thermodesulfobacteriota</taxon>
        <taxon>Desulfuromonadia</taxon>
        <taxon>Desulfuromonadales</taxon>
        <taxon>Geothermobacteraceae</taxon>
        <taxon>Geothermobacter</taxon>
    </lineage>
</organism>
<dbReference type="OrthoDB" id="281675at2"/>
<accession>A0A5D3WLZ8</accession>
<name>A0A5D3WLZ8_9BACT</name>
<reference evidence="1 2" key="1">
    <citation type="submission" date="2019-07" db="EMBL/GenBank/DDBJ databases">
        <title>Genomic Encyclopedia of Type Strains, Phase IV (KMG-IV): sequencing the most valuable type-strain genomes for metagenomic binning, comparative biology and taxonomic classification.</title>
        <authorList>
            <person name="Goeker M."/>
        </authorList>
    </citation>
    <scope>NUCLEOTIDE SEQUENCE [LARGE SCALE GENOMIC DNA]</scope>
    <source>
        <strain evidence="1 2">SS015</strain>
    </source>
</reference>
<gene>
    <name evidence="1" type="ORF">EDC39_10366</name>
</gene>
<dbReference type="EMBL" id="VNIB01000003">
    <property type="protein sequence ID" value="TYO99223.1"/>
    <property type="molecule type" value="Genomic_DNA"/>
</dbReference>
<keyword evidence="2" id="KW-1185">Reference proteome</keyword>
<dbReference type="Gene3D" id="1.20.1260.10">
    <property type="match status" value="1"/>
</dbReference>
<evidence type="ECO:0000313" key="2">
    <source>
        <dbReference type="Proteomes" id="UP000324159"/>
    </source>
</evidence>
<dbReference type="InterPro" id="IPR012347">
    <property type="entry name" value="Ferritin-like"/>
</dbReference>
<dbReference type="RefSeq" id="WP_148895148.1">
    <property type="nucleotide sequence ID" value="NZ_VNIB01000003.1"/>
</dbReference>
<protein>
    <submittedName>
        <fullName evidence="1">Rubrerythrin</fullName>
    </submittedName>
</protein>
<proteinExistence type="predicted"/>
<dbReference type="SUPFAM" id="SSF47240">
    <property type="entry name" value="Ferritin-like"/>
    <property type="match status" value="1"/>
</dbReference>
<sequence>MPQEMKVQEAIRIILKTKKDLYGLYREASRRAEHPSGRQVFARLADEVRDNMRQFFHLYYGDDLGTFEQFIETPPASDSRLMAELKNAPSADLHDRHARELALHEEKEIERQLRMTAARVIDPVARQILERAADQTRQHHDLIESEYARTMGMVHETDIDTYVRE</sequence>
<dbReference type="AlphaFoldDB" id="A0A5D3WLZ8"/>
<dbReference type="InterPro" id="IPR009078">
    <property type="entry name" value="Ferritin-like_SF"/>
</dbReference>
<dbReference type="Proteomes" id="UP000324159">
    <property type="component" value="Unassembled WGS sequence"/>
</dbReference>
<evidence type="ECO:0000313" key="1">
    <source>
        <dbReference type="EMBL" id="TYO99223.1"/>
    </source>
</evidence>